<feature type="region of interest" description="Disordered" evidence="1">
    <location>
        <begin position="1"/>
        <end position="69"/>
    </location>
</feature>
<dbReference type="SUPFAM" id="SSF56784">
    <property type="entry name" value="HAD-like"/>
    <property type="match status" value="1"/>
</dbReference>
<proteinExistence type="predicted"/>
<dbReference type="Proteomes" id="UP000521379">
    <property type="component" value="Unassembled WGS sequence"/>
</dbReference>
<evidence type="ECO:0000256" key="1">
    <source>
        <dbReference type="SAM" id="MobiDB-lite"/>
    </source>
</evidence>
<dbReference type="GO" id="GO:0005829">
    <property type="term" value="C:cytosol"/>
    <property type="evidence" value="ECO:0007669"/>
    <property type="project" value="TreeGrafter"/>
</dbReference>
<feature type="compositionally biased region" description="Polar residues" evidence="1">
    <location>
        <begin position="18"/>
        <end position="37"/>
    </location>
</feature>
<dbReference type="NCBIfam" id="TIGR01484">
    <property type="entry name" value="HAD-SF-IIB"/>
    <property type="match status" value="1"/>
</dbReference>
<protein>
    <submittedName>
        <fullName evidence="2">HAD family phosphatase</fullName>
    </submittedName>
</protein>
<dbReference type="GO" id="GO:0016791">
    <property type="term" value="F:phosphatase activity"/>
    <property type="evidence" value="ECO:0007669"/>
    <property type="project" value="TreeGrafter"/>
</dbReference>
<dbReference type="GO" id="GO:0000287">
    <property type="term" value="F:magnesium ion binding"/>
    <property type="evidence" value="ECO:0007669"/>
    <property type="project" value="TreeGrafter"/>
</dbReference>
<reference evidence="2 3" key="1">
    <citation type="submission" date="2020-02" db="EMBL/GenBank/DDBJ databases">
        <authorList>
            <person name="Sun Q."/>
        </authorList>
    </citation>
    <scope>NUCLEOTIDE SEQUENCE [LARGE SCALE GENOMIC DNA]</scope>
    <source>
        <strain evidence="2 3">YIM 13062</strain>
    </source>
</reference>
<dbReference type="EMBL" id="JAAVUN010000007">
    <property type="protein sequence ID" value="NKE09299.1"/>
    <property type="molecule type" value="Genomic_DNA"/>
</dbReference>
<dbReference type="Pfam" id="PF08282">
    <property type="entry name" value="Hydrolase_3"/>
    <property type="match status" value="1"/>
</dbReference>
<accession>A0A846TR57</accession>
<dbReference type="InterPro" id="IPR036412">
    <property type="entry name" value="HAD-like_sf"/>
</dbReference>
<dbReference type="InterPro" id="IPR023214">
    <property type="entry name" value="HAD_sf"/>
</dbReference>
<gene>
    <name evidence="2" type="ORF">GTW58_04955</name>
</gene>
<evidence type="ECO:0000313" key="2">
    <source>
        <dbReference type="EMBL" id="NKE09299.1"/>
    </source>
</evidence>
<dbReference type="InterPro" id="IPR006379">
    <property type="entry name" value="HAD-SF_hydro_IIB"/>
</dbReference>
<comment type="caution">
    <text evidence="2">The sequence shown here is derived from an EMBL/GenBank/DDBJ whole genome shotgun (WGS) entry which is preliminary data.</text>
</comment>
<dbReference type="AlphaFoldDB" id="A0A846TR57"/>
<organism evidence="2 3">
    <name type="scientific">Kocuria subflava</name>
    <dbReference type="NCBI Taxonomy" id="1736139"/>
    <lineage>
        <taxon>Bacteria</taxon>
        <taxon>Bacillati</taxon>
        <taxon>Actinomycetota</taxon>
        <taxon>Actinomycetes</taxon>
        <taxon>Micrococcales</taxon>
        <taxon>Micrococcaceae</taxon>
        <taxon>Kocuria</taxon>
    </lineage>
</organism>
<sequence>MTVMTTQNNAGIDDRHNAQSPAAQQDTAHLASSSADTLQDFDDAVETPEFLQSGTSPFPEPDREPVGSDWELEPGVKYLVALDVDGTLVDHDGVMSPEVKDAALAAIAAGHHLVISTGRSRGATLPVCEQLGLEEGFAVASNGGITLQLDPSAPDHYRVLDAVTFNPGPALQALKDALPTAKFALETADGNFFATERFQDRSFGIQAIGTDIHQLAELDAVRLVVYSSEDTPENFADAIEAAGLHGVAYAVGWTAWLDVAAAGVSKASALEQVRRHLGVDPAHTVAVGDGRNDVEMLDWAARGVAMGQAPDEVVAVAREVTNSVYDDGAARILRSLV</sequence>
<dbReference type="PANTHER" id="PTHR10000:SF8">
    <property type="entry name" value="HAD SUPERFAMILY HYDROLASE-LIKE, TYPE 3"/>
    <property type="match status" value="1"/>
</dbReference>
<evidence type="ECO:0000313" key="3">
    <source>
        <dbReference type="Proteomes" id="UP000521379"/>
    </source>
</evidence>
<name>A0A846TR57_9MICC</name>
<dbReference type="Gene3D" id="3.40.50.1000">
    <property type="entry name" value="HAD superfamily/HAD-like"/>
    <property type="match status" value="1"/>
</dbReference>
<dbReference type="PROSITE" id="PS01229">
    <property type="entry name" value="COF_2"/>
    <property type="match status" value="1"/>
</dbReference>
<dbReference type="PANTHER" id="PTHR10000">
    <property type="entry name" value="PHOSPHOSERINE PHOSPHATASE"/>
    <property type="match status" value="1"/>
</dbReference>
<dbReference type="Gene3D" id="3.30.1240.10">
    <property type="match status" value="1"/>
</dbReference>
<keyword evidence="3" id="KW-1185">Reference proteome</keyword>
<feature type="compositionally biased region" description="Polar residues" evidence="1">
    <location>
        <begin position="1"/>
        <end position="10"/>
    </location>
</feature>